<evidence type="ECO:0000256" key="15">
    <source>
        <dbReference type="ARBA" id="ARBA00023012"/>
    </source>
</evidence>
<keyword evidence="20" id="KW-1133">Transmembrane helix</keyword>
<keyword evidence="9" id="KW-0808">Transferase</keyword>
<evidence type="ECO:0000256" key="11">
    <source>
        <dbReference type="ARBA" id="ARBA00022741"/>
    </source>
</evidence>
<evidence type="ECO:0000256" key="9">
    <source>
        <dbReference type="ARBA" id="ARBA00022679"/>
    </source>
</evidence>
<keyword evidence="23" id="KW-1185">Reference proteome</keyword>
<dbReference type="OrthoDB" id="9778366at2"/>
<dbReference type="RefSeq" id="WP_140001545.1">
    <property type="nucleotide sequence ID" value="NZ_VFJE01000056.1"/>
</dbReference>
<evidence type="ECO:0000256" key="5">
    <source>
        <dbReference type="ARBA" id="ARBA00017322"/>
    </source>
</evidence>
<dbReference type="SUPFAM" id="SSF55874">
    <property type="entry name" value="ATPase domain of HSP90 chaperone/DNA topoisomerase II/histidine kinase"/>
    <property type="match status" value="1"/>
</dbReference>
<dbReference type="InterPro" id="IPR005467">
    <property type="entry name" value="His_kinase_dom"/>
</dbReference>
<keyword evidence="14" id="KW-0408">Iron</keyword>
<dbReference type="Pfam" id="PF02518">
    <property type="entry name" value="HATPase_c"/>
    <property type="match status" value="1"/>
</dbReference>
<dbReference type="CDD" id="cd16917">
    <property type="entry name" value="HATPase_UhpB-NarQ-NarX-like"/>
    <property type="match status" value="1"/>
</dbReference>
<dbReference type="InterPro" id="IPR004358">
    <property type="entry name" value="Sig_transdc_His_kin-like_C"/>
</dbReference>
<keyword evidence="11" id="KW-0547">Nucleotide-binding</keyword>
<dbReference type="GO" id="GO:0046983">
    <property type="term" value="F:protein dimerization activity"/>
    <property type="evidence" value="ECO:0007669"/>
    <property type="project" value="InterPro"/>
</dbReference>
<keyword evidence="20" id="KW-0812">Transmembrane</keyword>
<keyword evidence="15" id="KW-0902">Two-component regulatory system</keyword>
<dbReference type="GO" id="GO:0046872">
    <property type="term" value="F:metal ion binding"/>
    <property type="evidence" value="ECO:0007669"/>
    <property type="project" value="UniProtKB-KW"/>
</dbReference>
<comment type="subcellular location">
    <subcellularLocation>
        <location evidence="3">Cytoplasm</location>
    </subcellularLocation>
</comment>
<keyword evidence="20" id="KW-0472">Membrane</keyword>
<proteinExistence type="predicted"/>
<evidence type="ECO:0000256" key="19">
    <source>
        <dbReference type="PROSITE-ProRule" id="PRU00339"/>
    </source>
</evidence>
<dbReference type="PANTHER" id="PTHR24421">
    <property type="entry name" value="NITRATE/NITRITE SENSOR PROTEIN NARX-RELATED"/>
    <property type="match status" value="1"/>
</dbReference>
<dbReference type="InterPro" id="IPR003594">
    <property type="entry name" value="HATPase_dom"/>
</dbReference>
<dbReference type="InterPro" id="IPR011712">
    <property type="entry name" value="Sig_transdc_His_kin_sub3_dim/P"/>
</dbReference>
<gene>
    <name evidence="22" type="ORF">FJA49_13945</name>
</gene>
<dbReference type="PROSITE" id="PS50005">
    <property type="entry name" value="TPR"/>
    <property type="match status" value="1"/>
</dbReference>
<dbReference type="SMART" id="SM00028">
    <property type="entry name" value="TPR"/>
    <property type="match status" value="5"/>
</dbReference>
<evidence type="ECO:0000256" key="20">
    <source>
        <dbReference type="SAM" id="Phobius"/>
    </source>
</evidence>
<feature type="domain" description="Histidine kinase" evidence="21">
    <location>
        <begin position="485"/>
        <end position="672"/>
    </location>
</feature>
<dbReference type="GO" id="GO:0016020">
    <property type="term" value="C:membrane"/>
    <property type="evidence" value="ECO:0007669"/>
    <property type="project" value="InterPro"/>
</dbReference>
<comment type="cofactor">
    <cofactor evidence="2">
        <name>[4Fe-4S] cluster</name>
        <dbReference type="ChEBI" id="CHEBI:49883"/>
    </cofactor>
</comment>
<dbReference type="Pfam" id="PF07730">
    <property type="entry name" value="HisKA_3"/>
    <property type="match status" value="1"/>
</dbReference>
<feature type="transmembrane region" description="Helical" evidence="20">
    <location>
        <begin position="418"/>
        <end position="437"/>
    </location>
</feature>
<evidence type="ECO:0000313" key="23">
    <source>
        <dbReference type="Proteomes" id="UP000319175"/>
    </source>
</evidence>
<dbReference type="EMBL" id="VFJE01000056">
    <property type="protein sequence ID" value="TPD65301.1"/>
    <property type="molecule type" value="Genomic_DNA"/>
</dbReference>
<keyword evidence="8" id="KW-0597">Phosphoprotein</keyword>
<feature type="repeat" description="TPR" evidence="19">
    <location>
        <begin position="236"/>
        <end position="269"/>
    </location>
</feature>
<evidence type="ECO:0000256" key="16">
    <source>
        <dbReference type="ARBA" id="ARBA00023014"/>
    </source>
</evidence>
<dbReference type="PRINTS" id="PR00344">
    <property type="entry name" value="BCTRLSENSOR"/>
</dbReference>
<dbReference type="Gene3D" id="1.20.5.1930">
    <property type="match status" value="1"/>
</dbReference>
<keyword evidence="6" id="KW-0004">4Fe-4S</keyword>
<dbReference type="Gene3D" id="3.30.565.10">
    <property type="entry name" value="Histidine kinase-like ATPase, C-terminal domain"/>
    <property type="match status" value="1"/>
</dbReference>
<evidence type="ECO:0000256" key="4">
    <source>
        <dbReference type="ARBA" id="ARBA00012438"/>
    </source>
</evidence>
<dbReference type="Pfam" id="PF13424">
    <property type="entry name" value="TPR_12"/>
    <property type="match status" value="1"/>
</dbReference>
<evidence type="ECO:0000256" key="14">
    <source>
        <dbReference type="ARBA" id="ARBA00023004"/>
    </source>
</evidence>
<evidence type="ECO:0000256" key="7">
    <source>
        <dbReference type="ARBA" id="ARBA00022490"/>
    </source>
</evidence>
<evidence type="ECO:0000256" key="8">
    <source>
        <dbReference type="ARBA" id="ARBA00022553"/>
    </source>
</evidence>
<dbReference type="PROSITE" id="PS50293">
    <property type="entry name" value="TPR_REGION"/>
    <property type="match status" value="1"/>
</dbReference>
<organism evidence="22 23">
    <name type="scientific">Flavobacterium microcysteis</name>
    <dbReference type="NCBI Taxonomy" id="2596891"/>
    <lineage>
        <taxon>Bacteria</taxon>
        <taxon>Pseudomonadati</taxon>
        <taxon>Bacteroidota</taxon>
        <taxon>Flavobacteriia</taxon>
        <taxon>Flavobacteriales</taxon>
        <taxon>Flavobacteriaceae</taxon>
        <taxon>Flavobacterium</taxon>
    </lineage>
</organism>
<evidence type="ECO:0000313" key="22">
    <source>
        <dbReference type="EMBL" id="TPD65301.1"/>
    </source>
</evidence>
<dbReference type="GO" id="GO:0005524">
    <property type="term" value="F:ATP binding"/>
    <property type="evidence" value="ECO:0007669"/>
    <property type="project" value="UniProtKB-KW"/>
</dbReference>
<name>A0A501PZY6_9FLAO</name>
<keyword evidence="13" id="KW-0067">ATP-binding</keyword>
<evidence type="ECO:0000256" key="12">
    <source>
        <dbReference type="ARBA" id="ARBA00022777"/>
    </source>
</evidence>
<dbReference type="Gene3D" id="1.25.40.10">
    <property type="entry name" value="Tetratricopeptide repeat domain"/>
    <property type="match status" value="2"/>
</dbReference>
<dbReference type="AlphaFoldDB" id="A0A501PZY6"/>
<dbReference type="PROSITE" id="PS51257">
    <property type="entry name" value="PROKAR_LIPOPROTEIN"/>
    <property type="match status" value="1"/>
</dbReference>
<keyword evidence="12" id="KW-0418">Kinase</keyword>
<evidence type="ECO:0000256" key="10">
    <source>
        <dbReference type="ARBA" id="ARBA00022723"/>
    </source>
</evidence>
<dbReference type="GO" id="GO:0051539">
    <property type="term" value="F:4 iron, 4 sulfur cluster binding"/>
    <property type="evidence" value="ECO:0007669"/>
    <property type="project" value="UniProtKB-KW"/>
</dbReference>
<keyword evidence="10" id="KW-0479">Metal-binding</keyword>
<reference evidence="22 23" key="2">
    <citation type="submission" date="2019-06" db="EMBL/GenBank/DDBJ databases">
        <authorList>
            <person name="Seo Y."/>
        </authorList>
    </citation>
    <scope>NUCLEOTIDE SEQUENCE [LARGE SCALE GENOMIC DNA]</scope>
    <source>
        <strain evidence="22 23">MaA-Y11</strain>
    </source>
</reference>
<comment type="caution">
    <text evidence="22">The sequence shown here is derived from an EMBL/GenBank/DDBJ whole genome shotgun (WGS) entry which is preliminary data.</text>
</comment>
<dbReference type="PANTHER" id="PTHR24421:SF10">
    <property type="entry name" value="NITRATE_NITRITE SENSOR PROTEIN NARQ"/>
    <property type="match status" value="1"/>
</dbReference>
<keyword evidence="19" id="KW-0802">TPR repeat</keyword>
<dbReference type="Proteomes" id="UP000319175">
    <property type="component" value="Unassembled WGS sequence"/>
</dbReference>
<dbReference type="InterPro" id="IPR036890">
    <property type="entry name" value="HATPase_C_sf"/>
</dbReference>
<dbReference type="SMART" id="SM00387">
    <property type="entry name" value="HATPase_c"/>
    <property type="match status" value="1"/>
</dbReference>
<dbReference type="InterPro" id="IPR050482">
    <property type="entry name" value="Sensor_HK_TwoCompSys"/>
</dbReference>
<reference evidence="22 23" key="1">
    <citation type="submission" date="2019-06" db="EMBL/GenBank/DDBJ databases">
        <title>Flavobacterium sp. MaA-Y11 from geoumgang.</title>
        <authorList>
            <person name="Jeong S."/>
        </authorList>
    </citation>
    <scope>NUCLEOTIDE SEQUENCE [LARGE SCALE GENOMIC DNA]</scope>
    <source>
        <strain evidence="22 23">MaA-Y11</strain>
    </source>
</reference>
<comment type="function">
    <text evidence="17">Member of the two-component regulatory system NreB/NreC involved in the control of dissimilatory nitrate/nitrite reduction in response to oxygen. NreB functions as a direct oxygen sensor histidine kinase which is autophosphorylated, in the absence of oxygen, probably at the conserved histidine residue, and transfers its phosphate group probably to a conserved aspartate residue of NreC. NreB/NreC activates the expression of the nitrate (narGHJI) and nitrite (nir) reductase operons, as well as the putative nitrate transporter gene narT.</text>
</comment>
<evidence type="ECO:0000259" key="21">
    <source>
        <dbReference type="PROSITE" id="PS50109"/>
    </source>
</evidence>
<dbReference type="InterPro" id="IPR019734">
    <property type="entry name" value="TPR_rpt"/>
</dbReference>
<dbReference type="SUPFAM" id="SSF48452">
    <property type="entry name" value="TPR-like"/>
    <property type="match status" value="2"/>
</dbReference>
<keyword evidence="16" id="KW-0411">Iron-sulfur</keyword>
<keyword evidence="7" id="KW-0963">Cytoplasm</keyword>
<evidence type="ECO:0000256" key="2">
    <source>
        <dbReference type="ARBA" id="ARBA00001966"/>
    </source>
</evidence>
<dbReference type="GO" id="GO:0000155">
    <property type="term" value="F:phosphorelay sensor kinase activity"/>
    <property type="evidence" value="ECO:0007669"/>
    <property type="project" value="InterPro"/>
</dbReference>
<evidence type="ECO:0000256" key="3">
    <source>
        <dbReference type="ARBA" id="ARBA00004496"/>
    </source>
</evidence>
<evidence type="ECO:0000256" key="17">
    <source>
        <dbReference type="ARBA" id="ARBA00024827"/>
    </source>
</evidence>
<accession>A0A501PZY6</accession>
<evidence type="ECO:0000256" key="1">
    <source>
        <dbReference type="ARBA" id="ARBA00000085"/>
    </source>
</evidence>
<evidence type="ECO:0000256" key="13">
    <source>
        <dbReference type="ARBA" id="ARBA00022840"/>
    </source>
</evidence>
<comment type="catalytic activity">
    <reaction evidence="1">
        <text>ATP + protein L-histidine = ADP + protein N-phospho-L-histidine.</text>
        <dbReference type="EC" id="2.7.13.3"/>
    </reaction>
</comment>
<evidence type="ECO:0000256" key="6">
    <source>
        <dbReference type="ARBA" id="ARBA00022485"/>
    </source>
</evidence>
<dbReference type="PROSITE" id="PS50109">
    <property type="entry name" value="HIS_KIN"/>
    <property type="match status" value="1"/>
</dbReference>
<dbReference type="EC" id="2.7.13.3" evidence="4"/>
<evidence type="ECO:0000256" key="18">
    <source>
        <dbReference type="ARBA" id="ARBA00030800"/>
    </source>
</evidence>
<dbReference type="InterPro" id="IPR011990">
    <property type="entry name" value="TPR-like_helical_dom_sf"/>
</dbReference>
<protein>
    <recommendedName>
        <fullName evidence="5">Oxygen sensor histidine kinase NreB</fullName>
        <ecNumber evidence="4">2.7.13.3</ecNumber>
    </recommendedName>
    <alternativeName>
        <fullName evidence="18">Nitrogen regulation protein B</fullName>
    </alternativeName>
</protein>
<sequence length="672" mass="77135">MKKTVFLFFVTGIISLTGCSKKKLDLSEKATDSISICLRLAYQDATPYQDRLLYNEKAFRLIMDKKNDSVQRLNLSEVANRYFNLNEMDKFHEISRILLKKSIAGKDSLRMALAYSNIGEYYMGGIGNADSSFAYYKKAEKLYRKLNKKINLATTYINIAILQNKINDYIGSEHSAIKALEELNGTSEKYKVYEAYNIIAITANMQRDYKRCLEYHNKALQVANSNKLPKEFHPIAGTFNNIGTVFQDEKNYKKAIEYYEKALKETDLFIDKPTTYAIFLGNLGYSKFCANDYSDLPALFYKSLKISDSLSYYPESILARTRLSEYYFKVKDTAKAKKYAVEALNLSRESKLDKSLLFSLSQAAAVDDKKASDYREEYITLSDSIHLEERKMQNKFARIEFETDEIVLEKDKAIGQKWTILWIAISAFLSGVLFYAYRMQRSKQRELVLLQSQQKADEEIYQLILDQQQKFDEGREKEKKRIAKELHDGIMNRLASIRFNLFVLENRTDPETIKHCIGQIEQIQEVEKEVKDIAHDLSHDTFSPKKDYEELLRSLALEVANAASLKISLWFSKSIKWETINAVVKMHIYRILQESLHNIKKHAAAKEVSINIAQESELLHIEIKDDGVGFDAEAHSSGLGIGNIQSRAEEMNGSSEITSSSAGTVVRIKIPI</sequence>
<dbReference type="GO" id="GO:0005737">
    <property type="term" value="C:cytoplasm"/>
    <property type="evidence" value="ECO:0007669"/>
    <property type="project" value="UniProtKB-SubCell"/>
</dbReference>